<evidence type="ECO:0000313" key="4">
    <source>
        <dbReference type="EMBL" id="EEQ48634.1"/>
    </source>
</evidence>
<dbReference type="OrthoDB" id="1632098at2"/>
<comment type="similarity">
    <text evidence="1">Belongs to the bacterial solute-binding protein 8 family.</text>
</comment>
<feature type="signal peptide" evidence="2">
    <location>
        <begin position="1"/>
        <end position="20"/>
    </location>
</feature>
<evidence type="ECO:0000259" key="3">
    <source>
        <dbReference type="PROSITE" id="PS50983"/>
    </source>
</evidence>
<gene>
    <name evidence="4" type="ORF">HMPREF0908_1114</name>
</gene>
<keyword evidence="2" id="KW-0732">Signal</keyword>
<dbReference type="AlphaFoldDB" id="C4V3M0"/>
<dbReference type="InterPro" id="IPR050902">
    <property type="entry name" value="ABC_Transporter_SBP"/>
</dbReference>
<dbReference type="PANTHER" id="PTHR30535:SF34">
    <property type="entry name" value="MOLYBDATE-BINDING PROTEIN MOLA"/>
    <property type="match status" value="1"/>
</dbReference>
<protein>
    <submittedName>
        <fullName evidence="4">Periplasmic binding protein</fullName>
    </submittedName>
</protein>
<dbReference type="HOGENOM" id="CLU_038034_2_4_9"/>
<proteinExistence type="inferred from homology"/>
<reference evidence="4 5" key="1">
    <citation type="submission" date="2009-04" db="EMBL/GenBank/DDBJ databases">
        <authorList>
            <person name="Qin X."/>
            <person name="Bachman B."/>
            <person name="Battles P."/>
            <person name="Bell A."/>
            <person name="Bess C."/>
            <person name="Bickham C."/>
            <person name="Chaboub L."/>
            <person name="Chen D."/>
            <person name="Coyle M."/>
            <person name="Deiros D.R."/>
            <person name="Dinh H."/>
            <person name="Forbes L."/>
            <person name="Fowler G."/>
            <person name="Francisco L."/>
            <person name="Fu Q."/>
            <person name="Gubbala S."/>
            <person name="Hale W."/>
            <person name="Han Y."/>
            <person name="Hemphill L."/>
            <person name="Highlander S.K."/>
            <person name="Hirani K."/>
            <person name="Hogues M."/>
            <person name="Jackson L."/>
            <person name="Jakkamsetti A."/>
            <person name="Javaid M."/>
            <person name="Jiang H."/>
            <person name="Korchina V."/>
            <person name="Kovar C."/>
            <person name="Lara F."/>
            <person name="Lee S."/>
            <person name="Mata R."/>
            <person name="Mathew T."/>
            <person name="Moen C."/>
            <person name="Morales K."/>
            <person name="Munidasa M."/>
            <person name="Nazareth L."/>
            <person name="Ngo R."/>
            <person name="Nguyen L."/>
            <person name="Okwuonu G."/>
            <person name="Ongeri F."/>
            <person name="Patil S."/>
            <person name="Petrosino J."/>
            <person name="Pham C."/>
            <person name="Pham P."/>
            <person name="Pu L.-L."/>
            <person name="Puazo M."/>
            <person name="Raj R."/>
            <person name="Reid J."/>
            <person name="Rouhana J."/>
            <person name="Saada N."/>
            <person name="Shang Y."/>
            <person name="Simmons D."/>
            <person name="Thornton R."/>
            <person name="Warren J."/>
            <person name="Weissenberger G."/>
            <person name="Zhang J."/>
            <person name="Zhang L."/>
            <person name="Zhou C."/>
            <person name="Zhu D."/>
            <person name="Muzny D."/>
            <person name="Worley K."/>
            <person name="Gibbs R."/>
        </authorList>
    </citation>
    <scope>NUCLEOTIDE SEQUENCE [LARGE SCALE GENOMIC DNA]</scope>
    <source>
        <strain evidence="4 5">ATCC 43531</strain>
    </source>
</reference>
<evidence type="ECO:0000313" key="5">
    <source>
        <dbReference type="Proteomes" id="UP000005309"/>
    </source>
</evidence>
<sequence length="322" mass="35148">MYSKRVFCALLLATVLLLLAAGCGSGAHVPTEKDAFYRGVDDDGTEIVLRERPHHIVSLGLSTDEILLSLASPEQIAALTSYADDPGLCSMTEAAQAVSVKIKDKSPESVLALDPDLVLVTDGVPKELADSLRDLGISVFVFHTPKRIDGIFAHIETIGQMIGQEENAAALIAEKRALLADVERRVGDIPEEKRPIVVAFAFSGVFGRKDGLFDDMCRHASLRNGAAMVGLTAETSVSMEQVVALNPDVFLLPTWSAEGKTTEEFRDKLHRDPLFLHVKAVQENHLYVVPDYYRYSASQNAVNGVYALARAVYPERFADVNH</sequence>
<dbReference type="PROSITE" id="PS50983">
    <property type="entry name" value="FE_B12_PBP"/>
    <property type="match status" value="1"/>
</dbReference>
<dbReference type="STRING" id="638302.HMPREF0908_1114"/>
<feature type="chain" id="PRO_5039108575" evidence="2">
    <location>
        <begin position="21"/>
        <end position="322"/>
    </location>
</feature>
<dbReference type="eggNOG" id="COG0614">
    <property type="taxonomic scope" value="Bacteria"/>
</dbReference>
<dbReference type="Pfam" id="PF01497">
    <property type="entry name" value="Peripla_BP_2"/>
    <property type="match status" value="1"/>
</dbReference>
<dbReference type="InterPro" id="IPR002491">
    <property type="entry name" value="ABC_transptr_periplasmic_BD"/>
</dbReference>
<accession>C4V3M0</accession>
<keyword evidence="5" id="KW-1185">Reference proteome</keyword>
<dbReference type="PANTHER" id="PTHR30535">
    <property type="entry name" value="VITAMIN B12-BINDING PROTEIN"/>
    <property type="match status" value="1"/>
</dbReference>
<dbReference type="Proteomes" id="UP000005309">
    <property type="component" value="Unassembled WGS sequence"/>
</dbReference>
<feature type="domain" description="Fe/B12 periplasmic-binding" evidence="3">
    <location>
        <begin position="55"/>
        <end position="316"/>
    </location>
</feature>
<name>C4V3M0_9FIRM</name>
<dbReference type="Gene3D" id="3.40.50.1980">
    <property type="entry name" value="Nitrogenase molybdenum iron protein domain"/>
    <property type="match status" value="2"/>
</dbReference>
<evidence type="ECO:0000256" key="2">
    <source>
        <dbReference type="SAM" id="SignalP"/>
    </source>
</evidence>
<comment type="caution">
    <text evidence="4">The sequence shown here is derived from an EMBL/GenBank/DDBJ whole genome shotgun (WGS) entry which is preliminary data.</text>
</comment>
<evidence type="ECO:0000256" key="1">
    <source>
        <dbReference type="ARBA" id="ARBA00008814"/>
    </source>
</evidence>
<dbReference type="PROSITE" id="PS51257">
    <property type="entry name" value="PROKAR_LIPOPROTEIN"/>
    <property type="match status" value="1"/>
</dbReference>
<organism evidence="4 5">
    <name type="scientific">Selenomonas flueggei ATCC 43531</name>
    <dbReference type="NCBI Taxonomy" id="638302"/>
    <lineage>
        <taxon>Bacteria</taxon>
        <taxon>Bacillati</taxon>
        <taxon>Bacillota</taxon>
        <taxon>Negativicutes</taxon>
        <taxon>Selenomonadales</taxon>
        <taxon>Selenomonadaceae</taxon>
        <taxon>Selenomonas</taxon>
    </lineage>
</organism>
<dbReference type="EMBL" id="ACLA01000014">
    <property type="protein sequence ID" value="EEQ48634.1"/>
    <property type="molecule type" value="Genomic_DNA"/>
</dbReference>
<dbReference type="GO" id="GO:0071281">
    <property type="term" value="P:cellular response to iron ion"/>
    <property type="evidence" value="ECO:0007669"/>
    <property type="project" value="TreeGrafter"/>
</dbReference>
<dbReference type="SUPFAM" id="SSF53807">
    <property type="entry name" value="Helical backbone' metal receptor"/>
    <property type="match status" value="1"/>
</dbReference>
<dbReference type="RefSeq" id="WP_006689848.1">
    <property type="nucleotide sequence ID" value="NZ_GG694006.1"/>
</dbReference>